<accession>A0ABR6KM69</accession>
<dbReference type="Gene3D" id="2.60.40.10">
    <property type="entry name" value="Immunoglobulins"/>
    <property type="match status" value="1"/>
</dbReference>
<keyword evidence="1" id="KW-0732">Signal</keyword>
<feature type="domain" description="Pyrrolo-quinoline quinone repeat" evidence="3">
    <location>
        <begin position="496"/>
        <end position="654"/>
    </location>
</feature>
<dbReference type="PANTHER" id="PTHR43143:SF1">
    <property type="entry name" value="SERINE_THREONINE-PROTEIN PHOSPHATASE CPPED1"/>
    <property type="match status" value="1"/>
</dbReference>
<feature type="domain" description="Calcineurin-like phosphoesterase N-terminal" evidence="4">
    <location>
        <begin position="37"/>
        <end position="89"/>
    </location>
</feature>
<evidence type="ECO:0000256" key="1">
    <source>
        <dbReference type="SAM" id="SignalP"/>
    </source>
</evidence>
<dbReference type="InterPro" id="IPR018391">
    <property type="entry name" value="PQQ_b-propeller_rpt"/>
</dbReference>
<dbReference type="PANTHER" id="PTHR43143">
    <property type="entry name" value="METALLOPHOSPHOESTERASE, CALCINEURIN SUPERFAMILY"/>
    <property type="match status" value="1"/>
</dbReference>
<dbReference type="InterPro" id="IPR032285">
    <property type="entry name" value="Metallophos_N"/>
</dbReference>
<protein>
    <submittedName>
        <fullName evidence="5">Outer membrane protein assembly factor BamB/predicted phosphodiesterase</fullName>
    </submittedName>
</protein>
<dbReference type="Proteomes" id="UP000533637">
    <property type="component" value="Unassembled WGS sequence"/>
</dbReference>
<dbReference type="InterPro" id="IPR029052">
    <property type="entry name" value="Metallo-depent_PP-like"/>
</dbReference>
<gene>
    <name evidence="5" type="ORF">GGQ57_001869</name>
</gene>
<dbReference type="RefSeq" id="WP_183670321.1">
    <property type="nucleotide sequence ID" value="NZ_BMPB01000001.1"/>
</dbReference>
<evidence type="ECO:0000313" key="5">
    <source>
        <dbReference type="EMBL" id="MBB4621972.1"/>
    </source>
</evidence>
<dbReference type="SUPFAM" id="SSF117074">
    <property type="entry name" value="Hypothetical protein PA1324"/>
    <property type="match status" value="1"/>
</dbReference>
<comment type="caution">
    <text evidence="5">The sequence shown here is derived from an EMBL/GenBank/DDBJ whole genome shotgun (WGS) entry which is preliminary data.</text>
</comment>
<organism evidence="5 6">
    <name type="scientific">Parabacteroides faecis</name>
    <dbReference type="NCBI Taxonomy" id="1217282"/>
    <lineage>
        <taxon>Bacteria</taxon>
        <taxon>Pseudomonadati</taxon>
        <taxon>Bacteroidota</taxon>
        <taxon>Bacteroidia</taxon>
        <taxon>Bacteroidales</taxon>
        <taxon>Tannerellaceae</taxon>
        <taxon>Parabacteroides</taxon>
    </lineage>
</organism>
<dbReference type="InterPro" id="IPR011047">
    <property type="entry name" value="Quinoprotein_ADH-like_sf"/>
</dbReference>
<reference evidence="5 6" key="1">
    <citation type="submission" date="2020-08" db="EMBL/GenBank/DDBJ databases">
        <title>Genomic Encyclopedia of Type Strains, Phase IV (KMG-IV): sequencing the most valuable type-strain genomes for metagenomic binning, comparative biology and taxonomic classification.</title>
        <authorList>
            <person name="Goeker M."/>
        </authorList>
    </citation>
    <scope>NUCLEOTIDE SEQUENCE [LARGE SCALE GENOMIC DNA]</scope>
    <source>
        <strain evidence="5 6">DSM 102983</strain>
    </source>
</reference>
<keyword evidence="6" id="KW-1185">Reference proteome</keyword>
<evidence type="ECO:0000259" key="3">
    <source>
        <dbReference type="Pfam" id="PF13360"/>
    </source>
</evidence>
<dbReference type="EMBL" id="JACHOC010000003">
    <property type="protein sequence ID" value="MBB4621972.1"/>
    <property type="molecule type" value="Genomic_DNA"/>
</dbReference>
<evidence type="ECO:0000313" key="6">
    <source>
        <dbReference type="Proteomes" id="UP000533637"/>
    </source>
</evidence>
<dbReference type="Pfam" id="PF13360">
    <property type="entry name" value="PQQ_2"/>
    <property type="match status" value="2"/>
</dbReference>
<dbReference type="Gene3D" id="2.40.10.480">
    <property type="match status" value="1"/>
</dbReference>
<dbReference type="SMART" id="SM00564">
    <property type="entry name" value="PQQ"/>
    <property type="match status" value="6"/>
</dbReference>
<dbReference type="Gene3D" id="2.40.128.630">
    <property type="match status" value="1"/>
</dbReference>
<sequence>MKKTFLNIALLSCVAFSASAAYTGRVFVDKNNNGVFDKGEKPMAGVAVSDGLNVVKTASDGSFSLPGHPRERFIFITTPSGYKTDNKHYIRIDGEQKGYEFGLQPYNGGIKKDGSHKYVHIADTEIFNTENHGDWVNNVRDYAANEQVAFIMHTGDICYEKGLKAHIQMMNTANMDCPMFYAIGNHDLVKGKYGEELFESIYGPVYYSFDAGSTHYIVTPMAGGDYQPGYTKEDVYRWLKNDLAQVPQGKPIVVFNHDLLTYGDQFIFGINDQEQINLNEHNLKAWVYGHWHINYMKKQGDVYSVSTATLDKGGIDHSTSAFRVLHVDKKGDFVSELRYTYLNKQIQITSPVEGQVPVLASGAVPLAVNVYSSVTPVKEVTYTCLVDGKALFSNKKLQEATDWCWNAEVPLTAKQEGKAVTLKIKARFNNGETAETESAFTYHAAPVEVKLGGNWVNLLENPQHAVPAQPALNQPLQMAWIKNVGANIYMTSPLVYNGKIYIASVDENLKGEAHVYALDGKTGELIWKYPVRNSVKNTIVIDNGQVLAQDAQGYLYAIHAESGKLSWEKQLPINGLPSLIEGLVASDGVVYAGTGKGLCAIDTKDGREIWRNKAWGQGEGTTTTFSIAKNVLVGSSQWRALYGNDLKTGELKWEANTNGLRNRGASAAVHGDLLYIISSESFFILDANTGRVVVRKELPFSVDVTSTPLLTDKEIIFGSAKDGLIALDNETLELKWKFATNDALVFTSPYSRKPSATIETSPVLAGNTVYVGASDGTIYGVNKEDGKQVWKHATGAPVFGSVTVSGNALIAVDFGGNVYTFVAGN</sequence>
<dbReference type="Pfam" id="PF00149">
    <property type="entry name" value="Metallophos"/>
    <property type="match status" value="1"/>
</dbReference>
<dbReference type="Gene3D" id="2.130.10.10">
    <property type="entry name" value="YVTN repeat-like/Quinoprotein amine dehydrogenase"/>
    <property type="match status" value="1"/>
</dbReference>
<dbReference type="InterPro" id="IPR013783">
    <property type="entry name" value="Ig-like_fold"/>
</dbReference>
<dbReference type="InterPro" id="IPR002372">
    <property type="entry name" value="PQQ_rpt_dom"/>
</dbReference>
<dbReference type="SUPFAM" id="SSF50998">
    <property type="entry name" value="Quinoprotein alcohol dehydrogenase-like"/>
    <property type="match status" value="1"/>
</dbReference>
<feature type="chain" id="PRO_5045675181" evidence="1">
    <location>
        <begin position="21"/>
        <end position="825"/>
    </location>
</feature>
<dbReference type="Pfam" id="PF16371">
    <property type="entry name" value="MetallophosN"/>
    <property type="match status" value="1"/>
</dbReference>
<dbReference type="InterPro" id="IPR051918">
    <property type="entry name" value="STPP_CPPED1"/>
</dbReference>
<dbReference type="SUPFAM" id="SSF56300">
    <property type="entry name" value="Metallo-dependent phosphatases"/>
    <property type="match status" value="1"/>
</dbReference>
<dbReference type="InterPro" id="IPR015943">
    <property type="entry name" value="WD40/YVTN_repeat-like_dom_sf"/>
</dbReference>
<feature type="domain" description="Pyrrolo-quinoline quinone repeat" evidence="3">
    <location>
        <begin position="758"/>
        <end position="820"/>
    </location>
</feature>
<dbReference type="Gene3D" id="3.60.21.10">
    <property type="match status" value="1"/>
</dbReference>
<dbReference type="InterPro" id="IPR004843">
    <property type="entry name" value="Calcineurin-like_PHP"/>
</dbReference>
<feature type="domain" description="Calcineurin-like phosphoesterase" evidence="2">
    <location>
        <begin position="117"/>
        <end position="293"/>
    </location>
</feature>
<evidence type="ECO:0000259" key="2">
    <source>
        <dbReference type="Pfam" id="PF00149"/>
    </source>
</evidence>
<evidence type="ECO:0000259" key="4">
    <source>
        <dbReference type="Pfam" id="PF16371"/>
    </source>
</evidence>
<name>A0ABR6KM69_9BACT</name>
<feature type="signal peptide" evidence="1">
    <location>
        <begin position="1"/>
        <end position="20"/>
    </location>
</feature>
<proteinExistence type="predicted"/>